<evidence type="ECO:0000313" key="7">
    <source>
        <dbReference type="Proteomes" id="UP000320160"/>
    </source>
</evidence>
<reference evidence="6 7" key="1">
    <citation type="submission" date="2019-07" db="EMBL/GenBank/DDBJ databases">
        <authorList>
            <person name="Park M."/>
        </authorList>
    </citation>
    <scope>NUCLEOTIDE SEQUENCE [LARGE SCALE GENOMIC DNA]</scope>
    <source>
        <strain evidence="6 7">KCTC32445</strain>
    </source>
</reference>
<evidence type="ECO:0000313" key="6">
    <source>
        <dbReference type="EMBL" id="TSB01723.1"/>
    </source>
</evidence>
<keyword evidence="2 5" id="KW-0812">Transmembrane</keyword>
<keyword evidence="7" id="KW-1185">Reference proteome</keyword>
<dbReference type="PIRSF" id="PIRSF033913">
    <property type="entry name" value="S-S_format_DsbB"/>
    <property type="match status" value="1"/>
</dbReference>
<organism evidence="6 7">
    <name type="scientific">Sphingorhabdus contaminans</name>
    <dbReference type="NCBI Taxonomy" id="1343899"/>
    <lineage>
        <taxon>Bacteria</taxon>
        <taxon>Pseudomonadati</taxon>
        <taxon>Pseudomonadota</taxon>
        <taxon>Alphaproteobacteria</taxon>
        <taxon>Sphingomonadales</taxon>
        <taxon>Sphingomonadaceae</taxon>
        <taxon>Sphingorhabdus</taxon>
    </lineage>
</organism>
<comment type="caution">
    <text evidence="6">The sequence shown here is derived from an EMBL/GenBank/DDBJ whole genome shotgun (WGS) entry which is preliminary data.</text>
</comment>
<dbReference type="GO" id="GO:0015035">
    <property type="term" value="F:protein-disulfide reductase activity"/>
    <property type="evidence" value="ECO:0007669"/>
    <property type="project" value="InterPro"/>
</dbReference>
<keyword evidence="4 5" id="KW-0472">Membrane</keyword>
<dbReference type="InterPro" id="IPR023380">
    <property type="entry name" value="DsbB-like_sf"/>
</dbReference>
<protein>
    <submittedName>
        <fullName evidence="6">Disulfide bond formation protein B</fullName>
    </submittedName>
</protein>
<feature type="transmembrane region" description="Helical" evidence="5">
    <location>
        <begin position="134"/>
        <end position="154"/>
    </location>
</feature>
<evidence type="ECO:0000256" key="1">
    <source>
        <dbReference type="ARBA" id="ARBA00004141"/>
    </source>
</evidence>
<dbReference type="GO" id="GO:0006457">
    <property type="term" value="P:protein folding"/>
    <property type="evidence" value="ECO:0007669"/>
    <property type="project" value="InterPro"/>
</dbReference>
<dbReference type="Gene3D" id="1.20.1550.10">
    <property type="entry name" value="DsbB-like"/>
    <property type="match status" value="1"/>
</dbReference>
<dbReference type="RefSeq" id="WP_143776942.1">
    <property type="nucleotide sequence ID" value="NZ_OZ260107.1"/>
</dbReference>
<evidence type="ECO:0000256" key="3">
    <source>
        <dbReference type="ARBA" id="ARBA00022989"/>
    </source>
</evidence>
<evidence type="ECO:0000256" key="2">
    <source>
        <dbReference type="ARBA" id="ARBA00022692"/>
    </source>
</evidence>
<proteinExistence type="predicted"/>
<dbReference type="GO" id="GO:0016020">
    <property type="term" value="C:membrane"/>
    <property type="evidence" value="ECO:0007669"/>
    <property type="project" value="UniProtKB-SubCell"/>
</dbReference>
<dbReference type="Pfam" id="PF02600">
    <property type="entry name" value="DsbB"/>
    <property type="match status" value="1"/>
</dbReference>
<dbReference type="AlphaFoldDB" id="A0A553WAM3"/>
<evidence type="ECO:0000256" key="5">
    <source>
        <dbReference type="SAM" id="Phobius"/>
    </source>
</evidence>
<dbReference type="SUPFAM" id="SSF158442">
    <property type="entry name" value="DsbB-like"/>
    <property type="match status" value="1"/>
</dbReference>
<feature type="transmembrane region" description="Helical" evidence="5">
    <location>
        <begin position="41"/>
        <end position="59"/>
    </location>
</feature>
<name>A0A553WAM3_9SPHN</name>
<gene>
    <name evidence="6" type="ORF">FOM92_11130</name>
</gene>
<dbReference type="OrthoDB" id="9808637at2"/>
<evidence type="ECO:0000256" key="4">
    <source>
        <dbReference type="ARBA" id="ARBA00023136"/>
    </source>
</evidence>
<dbReference type="EMBL" id="VKKU01000002">
    <property type="protein sequence ID" value="TSB01723.1"/>
    <property type="molecule type" value="Genomic_DNA"/>
</dbReference>
<dbReference type="InterPro" id="IPR024199">
    <property type="entry name" value="Uncharacterised_DsbB"/>
</dbReference>
<dbReference type="Proteomes" id="UP000320160">
    <property type="component" value="Unassembled WGS sequence"/>
</dbReference>
<comment type="subcellular location">
    <subcellularLocation>
        <location evidence="1">Membrane</location>
        <topology evidence="1">Multi-pass membrane protein</topology>
    </subcellularLocation>
</comment>
<feature type="transmembrane region" description="Helical" evidence="5">
    <location>
        <begin position="66"/>
        <end position="88"/>
    </location>
</feature>
<dbReference type="InterPro" id="IPR003752">
    <property type="entry name" value="DiS_bond_form_DsbB/BdbC"/>
</dbReference>
<accession>A0A553WAM3</accession>
<sequence>MNQKIGFAHWLAFLLPAGLLAGAYGSQYIGGLPPCEMCWWQRYPHFEAVALATIAFFVGNPAYRKALVALAALGILTSGLIGGFHAGVEYGWWEGLTSCTATISGTGDELLKSIMNAPLVRCDTAPWTLFGISLAGYNFLLSTGGAIAILWTIWRSKTS</sequence>
<keyword evidence="3 5" id="KW-1133">Transmembrane helix</keyword>